<sequence>MSTKTTTPISDTPPPIQQPPRTPRYLQRRPPSLLSASNPPPPPSVNHPPQPQTQPPPPPPSSARSSRHRRHSLPFFSYPLVSQPNVSSTSLVPSTAEGKPIPLDDSTAADRTTALRELNRSQPSSRHRYTKSTGAPSTATRTTTGTYSQPVIVRTYSGPPPSSIASRPASRRIPLSSNAASSQTSSWRPGRNGMVLNMARHRGTKKGQSRNDVKLPPLEAFSFKNIMADIQQDIGADLDRIAEICARSKYSLSNQYEVHVVPHGSGTGFLSSASASSARAQAPVGPTLQAIPSDDEQSTTRQKKRRSGARRKSVAHSTLETIMSSSRSSEEDKSKKKSAQELTDDVRGRASRKRKDGSPSSSHSGEGPSSPGKSERKSVSRRKSNSFATAVIDSSRQVQGEWTSPRASGAALVGEPAKPETSNSHLEIRTSQEPGAETHPAETSAEPSRAVLSASVAAADITSPEEPREQHGLLAGFSNWIPWRGSAVTEVASSDPKGGTKPKSYAEGTLRELLRTSEASPSDTKGKGVSED</sequence>
<organism evidence="2 3">
    <name type="scientific">Apiospora rasikravindrae</name>
    <dbReference type="NCBI Taxonomy" id="990691"/>
    <lineage>
        <taxon>Eukaryota</taxon>
        <taxon>Fungi</taxon>
        <taxon>Dikarya</taxon>
        <taxon>Ascomycota</taxon>
        <taxon>Pezizomycotina</taxon>
        <taxon>Sordariomycetes</taxon>
        <taxon>Xylariomycetidae</taxon>
        <taxon>Amphisphaeriales</taxon>
        <taxon>Apiosporaceae</taxon>
        <taxon>Apiospora</taxon>
    </lineage>
</organism>
<feature type="region of interest" description="Disordered" evidence="1">
    <location>
        <begin position="490"/>
        <end position="532"/>
    </location>
</feature>
<feature type="compositionally biased region" description="Low complexity" evidence="1">
    <location>
        <begin position="132"/>
        <end position="146"/>
    </location>
</feature>
<feature type="compositionally biased region" description="Polar residues" evidence="1">
    <location>
        <begin position="392"/>
        <end position="406"/>
    </location>
</feature>
<gene>
    <name evidence="2" type="ORF">PG993_010614</name>
</gene>
<feature type="region of interest" description="Disordered" evidence="1">
    <location>
        <begin position="1"/>
        <end position="192"/>
    </location>
</feature>
<evidence type="ECO:0000313" key="2">
    <source>
        <dbReference type="EMBL" id="KAK8035619.1"/>
    </source>
</evidence>
<comment type="caution">
    <text evidence="2">The sequence shown here is derived from an EMBL/GenBank/DDBJ whole genome shotgun (WGS) entry which is preliminary data.</text>
</comment>
<feature type="compositionally biased region" description="Low complexity" evidence="1">
    <location>
        <begin position="450"/>
        <end position="459"/>
    </location>
</feature>
<feature type="compositionally biased region" description="Polar residues" evidence="1">
    <location>
        <begin position="420"/>
        <end position="433"/>
    </location>
</feature>
<protein>
    <submittedName>
        <fullName evidence="2">Uncharacterized protein</fullName>
    </submittedName>
</protein>
<feature type="compositionally biased region" description="Pro residues" evidence="1">
    <location>
        <begin position="38"/>
        <end position="61"/>
    </location>
</feature>
<feature type="compositionally biased region" description="Low complexity" evidence="1">
    <location>
        <begin position="358"/>
        <end position="372"/>
    </location>
</feature>
<feature type="region of interest" description="Disordered" evidence="1">
    <location>
        <begin position="278"/>
        <end position="473"/>
    </location>
</feature>
<name>A0ABR1SMT6_9PEZI</name>
<accession>A0ABR1SMT6</accession>
<feature type="compositionally biased region" description="Basic residues" evidence="1">
    <location>
        <begin position="301"/>
        <end position="314"/>
    </location>
</feature>
<feature type="compositionally biased region" description="Low complexity" evidence="1">
    <location>
        <begin position="163"/>
        <end position="186"/>
    </location>
</feature>
<evidence type="ECO:0000256" key="1">
    <source>
        <dbReference type="SAM" id="MobiDB-lite"/>
    </source>
</evidence>
<evidence type="ECO:0000313" key="3">
    <source>
        <dbReference type="Proteomes" id="UP001444661"/>
    </source>
</evidence>
<keyword evidence="3" id="KW-1185">Reference proteome</keyword>
<reference evidence="2 3" key="1">
    <citation type="submission" date="2023-01" db="EMBL/GenBank/DDBJ databases">
        <title>Analysis of 21 Apiospora genomes using comparative genomics revels a genus with tremendous synthesis potential of carbohydrate active enzymes and secondary metabolites.</title>
        <authorList>
            <person name="Sorensen T."/>
        </authorList>
    </citation>
    <scope>NUCLEOTIDE SEQUENCE [LARGE SCALE GENOMIC DNA]</scope>
    <source>
        <strain evidence="2 3">CBS 33761</strain>
    </source>
</reference>
<feature type="compositionally biased region" description="Low complexity" evidence="1">
    <location>
        <begin position="1"/>
        <end position="10"/>
    </location>
</feature>
<dbReference type="EMBL" id="JAQQWK010000009">
    <property type="protein sequence ID" value="KAK8035619.1"/>
    <property type="molecule type" value="Genomic_DNA"/>
</dbReference>
<dbReference type="Proteomes" id="UP001444661">
    <property type="component" value="Unassembled WGS sequence"/>
</dbReference>
<proteinExistence type="predicted"/>
<feature type="compositionally biased region" description="Pro residues" evidence="1">
    <location>
        <begin position="11"/>
        <end position="22"/>
    </location>
</feature>
<feature type="compositionally biased region" description="Polar residues" evidence="1">
    <location>
        <begin position="80"/>
        <end position="93"/>
    </location>
</feature>